<feature type="non-terminal residue" evidence="2">
    <location>
        <position position="132"/>
    </location>
</feature>
<dbReference type="InterPro" id="IPR035992">
    <property type="entry name" value="Ricin_B-like_lectins"/>
</dbReference>
<dbReference type="InParanoid" id="A0A1Y2GAM5"/>
<feature type="non-terminal residue" evidence="2">
    <location>
        <position position="1"/>
    </location>
</feature>
<dbReference type="InterPro" id="IPR000772">
    <property type="entry name" value="Ricin_B_lectin"/>
</dbReference>
<dbReference type="SUPFAM" id="SSF50370">
    <property type="entry name" value="Ricin B-like lectins"/>
    <property type="match status" value="1"/>
</dbReference>
<feature type="domain" description="Ricin B lectin" evidence="1">
    <location>
        <begin position="49"/>
        <end position="127"/>
    </location>
</feature>
<dbReference type="PROSITE" id="PS50231">
    <property type="entry name" value="RICIN_B_LECTIN"/>
    <property type="match status" value="1"/>
</dbReference>
<evidence type="ECO:0000259" key="1">
    <source>
        <dbReference type="Pfam" id="PF14200"/>
    </source>
</evidence>
<protein>
    <recommendedName>
        <fullName evidence="1">Ricin B lectin domain-containing protein</fullName>
    </recommendedName>
</protein>
<evidence type="ECO:0000313" key="3">
    <source>
        <dbReference type="Proteomes" id="UP000193648"/>
    </source>
</evidence>
<dbReference type="AlphaFoldDB" id="A0A1Y2GAM5"/>
<dbReference type="GeneID" id="33562048"/>
<comment type="caution">
    <text evidence="2">The sequence shown here is derived from an EMBL/GenBank/DDBJ whole genome shotgun (WGS) entry which is preliminary data.</text>
</comment>
<gene>
    <name evidence="2" type="ORF">BCR41DRAFT_278629</name>
</gene>
<organism evidence="2 3">
    <name type="scientific">Lobosporangium transversale</name>
    <dbReference type="NCBI Taxonomy" id="64571"/>
    <lineage>
        <taxon>Eukaryota</taxon>
        <taxon>Fungi</taxon>
        <taxon>Fungi incertae sedis</taxon>
        <taxon>Mucoromycota</taxon>
        <taxon>Mortierellomycotina</taxon>
        <taxon>Mortierellomycetes</taxon>
        <taxon>Mortierellales</taxon>
        <taxon>Mortierellaceae</taxon>
        <taxon>Lobosporangium</taxon>
    </lineage>
</organism>
<accession>A0A1Y2GAM5</accession>
<dbReference type="OrthoDB" id="9895617at2759"/>
<dbReference type="Gene3D" id="2.80.10.50">
    <property type="match status" value="1"/>
</dbReference>
<dbReference type="EMBL" id="MCFF01000049">
    <property type="protein sequence ID" value="ORZ05712.1"/>
    <property type="molecule type" value="Genomic_DNA"/>
</dbReference>
<name>A0A1Y2GAM5_9FUNG</name>
<sequence length="132" mass="14991">FYIKSRASALVLDVEHGFFRDHTKPGAYLELNNQKLFASAKRHALLELQLWRFENGFIINRRTGLVLDASEGALKPGTRLIQWTRKTEDNANQQWGVSNGFIHLKSNPDLVLDVDGDGTRDGARISLNERKD</sequence>
<keyword evidence="3" id="KW-1185">Reference proteome</keyword>
<dbReference type="Pfam" id="PF14200">
    <property type="entry name" value="RicinB_lectin_2"/>
    <property type="match status" value="1"/>
</dbReference>
<proteinExistence type="predicted"/>
<evidence type="ECO:0000313" key="2">
    <source>
        <dbReference type="EMBL" id="ORZ05712.1"/>
    </source>
</evidence>
<dbReference type="STRING" id="64571.A0A1Y2GAM5"/>
<dbReference type="Proteomes" id="UP000193648">
    <property type="component" value="Unassembled WGS sequence"/>
</dbReference>
<dbReference type="RefSeq" id="XP_021877199.1">
    <property type="nucleotide sequence ID" value="XM_022020204.1"/>
</dbReference>
<reference evidence="2 3" key="1">
    <citation type="submission" date="2016-07" db="EMBL/GenBank/DDBJ databases">
        <title>Pervasive Adenine N6-methylation of Active Genes in Fungi.</title>
        <authorList>
            <consortium name="DOE Joint Genome Institute"/>
            <person name="Mondo S.J."/>
            <person name="Dannebaum R.O."/>
            <person name="Kuo R.C."/>
            <person name="Labutti K."/>
            <person name="Haridas S."/>
            <person name="Kuo A."/>
            <person name="Salamov A."/>
            <person name="Ahrendt S.R."/>
            <person name="Lipzen A."/>
            <person name="Sullivan W."/>
            <person name="Andreopoulos W.B."/>
            <person name="Clum A."/>
            <person name="Lindquist E."/>
            <person name="Daum C."/>
            <person name="Ramamoorthy G.K."/>
            <person name="Gryganskyi A."/>
            <person name="Culley D."/>
            <person name="Magnuson J.K."/>
            <person name="James T.Y."/>
            <person name="O'Malley M.A."/>
            <person name="Stajich J.E."/>
            <person name="Spatafora J.W."/>
            <person name="Visel A."/>
            <person name="Grigoriev I.V."/>
        </authorList>
    </citation>
    <scope>NUCLEOTIDE SEQUENCE [LARGE SCALE GENOMIC DNA]</scope>
    <source>
        <strain evidence="2 3">NRRL 3116</strain>
    </source>
</reference>
<dbReference type="CDD" id="cd23454">
    <property type="entry name" value="beta-trefoil_Ricin_GllA-1"/>
    <property type="match status" value="1"/>
</dbReference>